<organism evidence="3 4">
    <name type="scientific">Cymbomonas tetramitiformis</name>
    <dbReference type="NCBI Taxonomy" id="36881"/>
    <lineage>
        <taxon>Eukaryota</taxon>
        <taxon>Viridiplantae</taxon>
        <taxon>Chlorophyta</taxon>
        <taxon>Pyramimonadophyceae</taxon>
        <taxon>Pyramimonadales</taxon>
        <taxon>Pyramimonadaceae</taxon>
        <taxon>Cymbomonas</taxon>
    </lineage>
</organism>
<proteinExistence type="predicted"/>
<reference evidence="3 4" key="1">
    <citation type="journal article" date="2015" name="Genome Biol. Evol.">
        <title>Comparative Genomics of a Bacterivorous Green Alga Reveals Evolutionary Causalities and Consequences of Phago-Mixotrophic Mode of Nutrition.</title>
        <authorList>
            <person name="Burns J.A."/>
            <person name="Paasch A."/>
            <person name="Narechania A."/>
            <person name="Kim E."/>
        </authorList>
    </citation>
    <scope>NUCLEOTIDE SEQUENCE [LARGE SCALE GENOMIC DNA]</scope>
    <source>
        <strain evidence="3 4">PLY_AMNH</strain>
    </source>
</reference>
<dbReference type="PANTHER" id="PTHR46599">
    <property type="entry name" value="PIGGYBAC TRANSPOSABLE ELEMENT-DERIVED PROTEIN 4"/>
    <property type="match status" value="1"/>
</dbReference>
<comment type="caution">
    <text evidence="3">The sequence shown here is derived from an EMBL/GenBank/DDBJ whole genome shotgun (WGS) entry which is preliminary data.</text>
</comment>
<dbReference type="AlphaFoldDB" id="A0AAE0C3Y9"/>
<evidence type="ECO:0000259" key="2">
    <source>
        <dbReference type="Pfam" id="PF13843"/>
    </source>
</evidence>
<dbReference type="PANTHER" id="PTHR46599:SF3">
    <property type="entry name" value="PIGGYBAC TRANSPOSABLE ELEMENT-DERIVED PROTEIN 4"/>
    <property type="match status" value="1"/>
</dbReference>
<dbReference type="EMBL" id="LGRX02029058">
    <property type="protein sequence ID" value="KAK3247324.1"/>
    <property type="molecule type" value="Genomic_DNA"/>
</dbReference>
<accession>A0AAE0C3Y9</accession>
<gene>
    <name evidence="3" type="ORF">CYMTET_43167</name>
</gene>
<feature type="domain" description="PiggyBac transposable element-derived protein" evidence="2">
    <location>
        <begin position="150"/>
        <end position="561"/>
    </location>
</feature>
<feature type="region of interest" description="Disordered" evidence="1">
    <location>
        <begin position="28"/>
        <end position="55"/>
    </location>
</feature>
<evidence type="ECO:0000313" key="3">
    <source>
        <dbReference type="EMBL" id="KAK3247324.1"/>
    </source>
</evidence>
<protein>
    <recommendedName>
        <fullName evidence="2">PiggyBac transposable element-derived protein domain-containing protein</fullName>
    </recommendedName>
</protein>
<dbReference type="Proteomes" id="UP001190700">
    <property type="component" value="Unassembled WGS sequence"/>
</dbReference>
<evidence type="ECO:0000313" key="4">
    <source>
        <dbReference type="Proteomes" id="UP001190700"/>
    </source>
</evidence>
<sequence length="777" mass="87083">MRGHEAILQDSDHEEEDALQACTALVVHDPDSAPPAGELAEQDEEVIRARPRQPARRRINTAPARVLAEYSDDDEDHDLLHCDDEPEEEAELVEEGEKLLGKYDDIVWKLGGMEACQRDQGRWIDEDPKIRWDRVLEAKPELNDTFFLKYFCAFFPYTTLPWWCKEVTQRGRAKYRNLFITRNRDFTPGLFFVFIGNFFYMAQHPGVPRRAYFNETAVFPEVAHNLSRFGLTYTDFEHVIEALELPQYTAGMAAATDNKKLFAPKCGPPLGTPSPDEFVWVRRFIDTWNAWIAWTYISSHILNPDETMIRWLSKYGLPGLMFVRRKPDPLGHELKNVSDALSRIMVWVELQEGKDRDRLKNYVREYGATTAFALRLVDAMNLVGKGKKLIMDSWFGSVKASALLLERGTFLVAIVKTNTKFYPLASLKTLASTIDKKTHSTRAVSMTTDLKLDSGTKQILALYHLGPAGSVLPVVATCGISLRGADRQYDAHQKLSTGERKIEQRVCTQPGVVADYKKHFHIIDDINQQTNQTGRLDEAWKTHYWPHRDLAKFLNISKVNALNAWGFFGDAAEAGVPESERARHFTNGFIRECYANPWLREDPQWVCPAGLEGNDGELRGSLFSPPSHGTRSLIPAEIATPESDVLADDAEQSKPVCFLKGIPGGHAQKCTVPTCKAQCYMYCVTCHDPAGVGAKSGRYAWICGPRTGRECFKEHVTRVAQKGANFTPKRKRVAKLAGDAEELAKAKKQAADTAGALEAASAAAAEAAAALKELLES</sequence>
<dbReference type="InterPro" id="IPR029526">
    <property type="entry name" value="PGBD"/>
</dbReference>
<dbReference type="Pfam" id="PF13843">
    <property type="entry name" value="DDE_Tnp_1_7"/>
    <property type="match status" value="1"/>
</dbReference>
<keyword evidence="4" id="KW-1185">Reference proteome</keyword>
<evidence type="ECO:0000256" key="1">
    <source>
        <dbReference type="SAM" id="MobiDB-lite"/>
    </source>
</evidence>
<name>A0AAE0C3Y9_9CHLO</name>